<dbReference type="InterPro" id="IPR051689">
    <property type="entry name" value="Sterol_desaturase/TMEM195"/>
</dbReference>
<organism evidence="9 10">
    <name type="scientific">Emticicia aquatilis</name>
    <dbReference type="NCBI Taxonomy" id="1537369"/>
    <lineage>
        <taxon>Bacteria</taxon>
        <taxon>Pseudomonadati</taxon>
        <taxon>Bacteroidota</taxon>
        <taxon>Cytophagia</taxon>
        <taxon>Cytophagales</taxon>
        <taxon>Leadbetterellaceae</taxon>
        <taxon>Emticicia</taxon>
    </lineage>
</organism>
<evidence type="ECO:0000313" key="9">
    <source>
        <dbReference type="EMBL" id="GGD48197.1"/>
    </source>
</evidence>
<dbReference type="GO" id="GO:0008610">
    <property type="term" value="P:lipid biosynthetic process"/>
    <property type="evidence" value="ECO:0007669"/>
    <property type="project" value="InterPro"/>
</dbReference>
<keyword evidence="2 7" id="KW-0812">Transmembrane</keyword>
<evidence type="ECO:0000256" key="4">
    <source>
        <dbReference type="ARBA" id="ARBA00023002"/>
    </source>
</evidence>
<evidence type="ECO:0000256" key="6">
    <source>
        <dbReference type="ARBA" id="ARBA00023136"/>
    </source>
</evidence>
<proteinExistence type="predicted"/>
<dbReference type="AlphaFoldDB" id="A0A917DKQ7"/>
<dbReference type="GO" id="GO:0006643">
    <property type="term" value="P:membrane lipid metabolic process"/>
    <property type="evidence" value="ECO:0007669"/>
    <property type="project" value="TreeGrafter"/>
</dbReference>
<comment type="subcellular location">
    <subcellularLocation>
        <location evidence="1">Endomembrane system</location>
        <topology evidence="1">Multi-pass membrane protein</topology>
    </subcellularLocation>
</comment>
<dbReference type="GO" id="GO:0012505">
    <property type="term" value="C:endomembrane system"/>
    <property type="evidence" value="ECO:0007669"/>
    <property type="project" value="UniProtKB-SubCell"/>
</dbReference>
<evidence type="ECO:0000256" key="7">
    <source>
        <dbReference type="SAM" id="Phobius"/>
    </source>
</evidence>
<dbReference type="InterPro" id="IPR006694">
    <property type="entry name" value="Fatty_acid_hydroxylase"/>
</dbReference>
<keyword evidence="4" id="KW-0560">Oxidoreductase</keyword>
<evidence type="ECO:0000256" key="1">
    <source>
        <dbReference type="ARBA" id="ARBA00004127"/>
    </source>
</evidence>
<evidence type="ECO:0000313" key="10">
    <source>
        <dbReference type="Proteomes" id="UP000609064"/>
    </source>
</evidence>
<evidence type="ECO:0000256" key="2">
    <source>
        <dbReference type="ARBA" id="ARBA00022692"/>
    </source>
</evidence>
<dbReference type="GO" id="GO:0005506">
    <property type="term" value="F:iron ion binding"/>
    <property type="evidence" value="ECO:0007669"/>
    <property type="project" value="InterPro"/>
</dbReference>
<gene>
    <name evidence="9" type="ORF">GCM10011514_10270</name>
</gene>
<keyword evidence="6 7" id="KW-0472">Membrane</keyword>
<dbReference type="Proteomes" id="UP000609064">
    <property type="component" value="Unassembled WGS sequence"/>
</dbReference>
<dbReference type="GO" id="GO:0016020">
    <property type="term" value="C:membrane"/>
    <property type="evidence" value="ECO:0007669"/>
    <property type="project" value="GOC"/>
</dbReference>
<evidence type="ECO:0000256" key="5">
    <source>
        <dbReference type="ARBA" id="ARBA00023098"/>
    </source>
</evidence>
<dbReference type="EMBL" id="BMKK01000002">
    <property type="protein sequence ID" value="GGD48197.1"/>
    <property type="molecule type" value="Genomic_DNA"/>
</dbReference>
<dbReference type="PANTHER" id="PTHR21624:SF1">
    <property type="entry name" value="ALKYLGLYCEROL MONOOXYGENASE"/>
    <property type="match status" value="1"/>
</dbReference>
<sequence>MNINMNFLINYFSDAPDWHRVVLLTVSIFLFWNIESFSGVTLNYRKWKHAFTNAFFTIPAIPVQLLLGYVLLKVIDFDTNNHFGLINWLPTMKPIYSFLLAFIVLDLCEYAYHVLMHHVKTLWKFHLVHHSDTVVDVSTTLREHPGETFIRLSFLVLWVLLSGVSFWALIFRQFIQIGSNVFAHANFRLPNKVDKVVGWIFITPNLHHVHHHYEVPYTDSNYGDVLSVWDRIFGTFMELDANHTIFGVDTHMAAEENANIKNLILMPMDEYRGGQKQAISSPPHQTQQITFPRLLQQNSFSRLKKERT</sequence>
<feature type="transmembrane region" description="Helical" evidence="7">
    <location>
        <begin position="54"/>
        <end position="75"/>
    </location>
</feature>
<keyword evidence="10" id="KW-1185">Reference proteome</keyword>
<reference evidence="9" key="2">
    <citation type="submission" date="2020-09" db="EMBL/GenBank/DDBJ databases">
        <authorList>
            <person name="Sun Q."/>
            <person name="Zhou Y."/>
        </authorList>
    </citation>
    <scope>NUCLEOTIDE SEQUENCE</scope>
    <source>
        <strain evidence="9">CGMCC 1.15958</strain>
    </source>
</reference>
<feature type="transmembrane region" description="Helical" evidence="7">
    <location>
        <begin position="149"/>
        <end position="170"/>
    </location>
</feature>
<keyword evidence="3 7" id="KW-1133">Transmembrane helix</keyword>
<dbReference type="PANTHER" id="PTHR21624">
    <property type="entry name" value="STEROL DESATURASE-RELATED PROTEIN"/>
    <property type="match status" value="1"/>
</dbReference>
<evidence type="ECO:0000259" key="8">
    <source>
        <dbReference type="Pfam" id="PF04116"/>
    </source>
</evidence>
<keyword evidence="5" id="KW-0443">Lipid metabolism</keyword>
<feature type="domain" description="Fatty acid hydroxylase" evidence="8">
    <location>
        <begin position="98"/>
        <end position="235"/>
    </location>
</feature>
<evidence type="ECO:0000256" key="3">
    <source>
        <dbReference type="ARBA" id="ARBA00022989"/>
    </source>
</evidence>
<reference evidence="9" key="1">
    <citation type="journal article" date="2014" name="Int. J. Syst. Evol. Microbiol.">
        <title>Complete genome sequence of Corynebacterium casei LMG S-19264T (=DSM 44701T), isolated from a smear-ripened cheese.</title>
        <authorList>
            <consortium name="US DOE Joint Genome Institute (JGI-PGF)"/>
            <person name="Walter F."/>
            <person name="Albersmeier A."/>
            <person name="Kalinowski J."/>
            <person name="Ruckert C."/>
        </authorList>
    </citation>
    <scope>NUCLEOTIDE SEQUENCE</scope>
    <source>
        <strain evidence="9">CGMCC 1.15958</strain>
    </source>
</reference>
<protein>
    <submittedName>
        <fullName evidence="9">Sterol desaturase</fullName>
    </submittedName>
</protein>
<feature type="transmembrane region" description="Helical" evidence="7">
    <location>
        <begin position="20"/>
        <end position="42"/>
    </location>
</feature>
<dbReference type="GO" id="GO:0050479">
    <property type="term" value="F:glyceryl-ether monooxygenase activity"/>
    <property type="evidence" value="ECO:0007669"/>
    <property type="project" value="TreeGrafter"/>
</dbReference>
<comment type="caution">
    <text evidence="9">The sequence shown here is derived from an EMBL/GenBank/DDBJ whole genome shotgun (WGS) entry which is preliminary data.</text>
</comment>
<dbReference type="Pfam" id="PF04116">
    <property type="entry name" value="FA_hydroxylase"/>
    <property type="match status" value="1"/>
</dbReference>
<feature type="transmembrane region" description="Helical" evidence="7">
    <location>
        <begin position="95"/>
        <end position="115"/>
    </location>
</feature>
<accession>A0A917DKQ7</accession>
<name>A0A917DKQ7_9BACT</name>